<organism evidence="2 3">
    <name type="scientific">Corynebacterium macginleyi</name>
    <dbReference type="NCBI Taxonomy" id="38290"/>
    <lineage>
        <taxon>Bacteria</taxon>
        <taxon>Bacillati</taxon>
        <taxon>Actinomycetota</taxon>
        <taxon>Actinomycetes</taxon>
        <taxon>Mycobacteriales</taxon>
        <taxon>Corynebacteriaceae</taxon>
        <taxon>Corynebacterium</taxon>
    </lineage>
</organism>
<feature type="region of interest" description="Disordered" evidence="1">
    <location>
        <begin position="1"/>
        <end position="20"/>
    </location>
</feature>
<dbReference type="Proteomes" id="UP001518680">
    <property type="component" value="Unassembled WGS sequence"/>
</dbReference>
<evidence type="ECO:0008006" key="4">
    <source>
        <dbReference type="Google" id="ProtNLM"/>
    </source>
</evidence>
<keyword evidence="3" id="KW-1185">Reference proteome</keyword>
<proteinExistence type="predicted"/>
<evidence type="ECO:0000313" key="2">
    <source>
        <dbReference type="EMBL" id="MBM0244577.1"/>
    </source>
</evidence>
<dbReference type="RefSeq" id="WP_200449281.1">
    <property type="nucleotide sequence ID" value="NZ_JAACBX020000002.1"/>
</dbReference>
<comment type="caution">
    <text evidence="2">The sequence shown here is derived from an EMBL/GenBank/DDBJ whole genome shotgun (WGS) entry which is preliminary data.</text>
</comment>
<dbReference type="EMBL" id="JAACBX020000002">
    <property type="protein sequence ID" value="MBM0244577.1"/>
    <property type="molecule type" value="Genomic_DNA"/>
</dbReference>
<gene>
    <name evidence="2" type="ORF">GWO63_010090</name>
</gene>
<protein>
    <recommendedName>
        <fullName evidence="4">Recombinase RecT</fullName>
    </recommendedName>
</protein>
<evidence type="ECO:0000256" key="1">
    <source>
        <dbReference type="SAM" id="MobiDB-lite"/>
    </source>
</evidence>
<evidence type="ECO:0000313" key="3">
    <source>
        <dbReference type="Proteomes" id="UP001518680"/>
    </source>
</evidence>
<sequence length="286" mass="31171">MNQELDTTNQQAPATGMPMTSVNSNVLEQLRLQVEAWSAAAQIAERIARTDFAGPFKNKPADMAAAILKGATLGIPPESIGKSIYVVHGTPMLYGKTALAIALSHGYETETIEDSAKAVTVRMISPNGRSMEVRYTIERATREGLVKGNKVQYETRPSKMLYWKCIGELTDRMIPHLTGGMPVKEDWEQSPTNKVTATRLDQPSRGASGLKAALGMGETGRHDEPQQADEPAPVDAEFLADIQSTVASFTTTDDINTFADGLKAEGDVPDEVKDIIMSRYNELKEQ</sequence>
<name>A0ABS1Y860_9CORY</name>
<accession>A0ABS1Y860</accession>
<reference evidence="2 3" key="1">
    <citation type="submission" date="2021-01" db="EMBL/GenBank/DDBJ databases">
        <title>Complete genome sequences of Corynebacterium macginleyi strains isolated from infectious keratitis.</title>
        <authorList>
            <person name="Sagerfors S."/>
            <person name="Poehlein A."/>
            <person name="Soderquist B."/>
            <person name="Bruggemann H."/>
        </authorList>
    </citation>
    <scope>NUCLEOTIDE SEQUENCE [LARGE SCALE GENOMIC DNA]</scope>
    <source>
        <strain evidence="2 3">12T220</strain>
    </source>
</reference>